<proteinExistence type="predicted"/>
<evidence type="ECO:0000256" key="1">
    <source>
        <dbReference type="SAM" id="MobiDB-lite"/>
    </source>
</evidence>
<evidence type="ECO:0000313" key="2">
    <source>
        <dbReference type="EMBL" id="CAJ1385160.1"/>
    </source>
</evidence>
<comment type="caution">
    <text evidence="2">The sequence shown here is derived from an EMBL/GenBank/DDBJ whole genome shotgun (WGS) entry which is preliminary data.</text>
</comment>
<sequence length="274" mass="30489">MPELQKTIVDNFDWNFFPAAFDVELTHQSDSFQLASVYGTPFDLREELLESDWMPDAHRFYPADFKARVKTLLLCLRRHPLALPMPALQSVCGFLSCGVRSITRVDTVFPSGVQSDGAVDGGLILLRLKGASSGLVRLTLRYEANGQRVARCHDVRVTADAGELDGAIQKGVALQRYVESCRRYLMLRTPVAPDDPFYPEYKASVTAALQRLKDLATEFSDRDVDAQCPGLVQQLQDFLEMADRHAEDVLKPLPDQPEPAPPNGKAFGYTNPTS</sequence>
<reference evidence="2" key="1">
    <citation type="submission" date="2023-08" db="EMBL/GenBank/DDBJ databases">
        <authorList>
            <person name="Chen Y."/>
            <person name="Shah S."/>
            <person name="Dougan E. K."/>
            <person name="Thang M."/>
            <person name="Chan C."/>
        </authorList>
    </citation>
    <scope>NUCLEOTIDE SEQUENCE</scope>
</reference>
<organism evidence="2 3">
    <name type="scientific">Effrenium voratum</name>
    <dbReference type="NCBI Taxonomy" id="2562239"/>
    <lineage>
        <taxon>Eukaryota</taxon>
        <taxon>Sar</taxon>
        <taxon>Alveolata</taxon>
        <taxon>Dinophyceae</taxon>
        <taxon>Suessiales</taxon>
        <taxon>Symbiodiniaceae</taxon>
        <taxon>Effrenium</taxon>
    </lineage>
</organism>
<dbReference type="Proteomes" id="UP001178507">
    <property type="component" value="Unassembled WGS sequence"/>
</dbReference>
<name>A0AA36ICM1_9DINO</name>
<gene>
    <name evidence="2" type="ORF">EVOR1521_LOCUS11820</name>
</gene>
<keyword evidence="3" id="KW-1185">Reference proteome</keyword>
<dbReference type="AlphaFoldDB" id="A0AA36ICM1"/>
<evidence type="ECO:0000313" key="3">
    <source>
        <dbReference type="Proteomes" id="UP001178507"/>
    </source>
</evidence>
<protein>
    <submittedName>
        <fullName evidence="2">Uncharacterized protein</fullName>
    </submittedName>
</protein>
<feature type="region of interest" description="Disordered" evidence="1">
    <location>
        <begin position="247"/>
        <end position="274"/>
    </location>
</feature>
<accession>A0AA36ICM1</accession>
<dbReference type="EMBL" id="CAUJNA010001202">
    <property type="protein sequence ID" value="CAJ1385160.1"/>
    <property type="molecule type" value="Genomic_DNA"/>
</dbReference>